<dbReference type="EMBL" id="CADCTO010000355">
    <property type="protein sequence ID" value="CAA9266914.1"/>
    <property type="molecule type" value="Genomic_DNA"/>
</dbReference>
<organism evidence="1">
    <name type="scientific">uncultured Armatimonadetes bacterium</name>
    <dbReference type="NCBI Taxonomy" id="157466"/>
    <lineage>
        <taxon>Bacteria</taxon>
        <taxon>Bacillati</taxon>
        <taxon>Armatimonadota</taxon>
        <taxon>environmental samples</taxon>
    </lineage>
</organism>
<gene>
    <name evidence="1" type="ORF">AVDCRST_MAG63-2715</name>
</gene>
<proteinExistence type="predicted"/>
<reference evidence="1" key="1">
    <citation type="submission" date="2020-02" db="EMBL/GenBank/DDBJ databases">
        <authorList>
            <person name="Meier V. D."/>
        </authorList>
    </citation>
    <scope>NUCLEOTIDE SEQUENCE</scope>
    <source>
        <strain evidence="1">AVDCRST_MAG63</strain>
    </source>
</reference>
<sequence length="42" mass="4902">MEILVCFVLQSDVQRSFRHKNVLKRVFSLDSLANKGTHGLWK</sequence>
<accession>A0A6J4J4I8</accession>
<protein>
    <submittedName>
        <fullName evidence="1">Uncharacterized protein</fullName>
    </submittedName>
</protein>
<dbReference type="AlphaFoldDB" id="A0A6J4J4I8"/>
<name>A0A6J4J4I8_9BACT</name>
<evidence type="ECO:0000313" key="1">
    <source>
        <dbReference type="EMBL" id="CAA9266914.1"/>
    </source>
</evidence>